<dbReference type="Pfam" id="PF00328">
    <property type="entry name" value="His_Phos_2"/>
    <property type="match status" value="1"/>
</dbReference>
<name>A0AAQ3R2T2_9PEZI</name>
<sequence length="561" mass="62534">MVYALEIVAAVAALSSSGLANAAPSYGNTKSFLTDINQISQYWGQISPYTDNPDSFFGVDDVGLPDGCQIEQVHSLQRHAQRFPTSQFDDGSNTERFAAKVHNFTQANPSSKFTGGLNFLNTYEYIMGESYLTGLGANTEFASGVSFWNRYGRTLYNATKGQLQYNATFVNGTARPKPVLRTTSQSRIENSQISWALGFFGSSYQQTPDPTLENFVNGSLFDVVIIPEGGQENNTLASYDSCLAEYATDAEGYMGDYDLVFQYLPLYLADATARMNLNAPHGFNFNVNDTYAMQMLCAYENAYIQQSDFCNFFTEAEWDGFELTLDAQYYYDYSWGQPTGRAQGLGYQQELIARLTNQLIMSSNSSVNSTLTNNEKDFPLGRPFYADFTHDDIIISVLTSMSVDYFREHPNLHQFPPDPKRHFFLSHMTPFGARLTTEVVGCSSADPKAVHDHRTYYTPSQYGYDASNAPHKFLRMRLNSGIVPLNTIRTGECEGRTDGLCAMDKFLASQEKAVKLANYDFACFGNYTITNPFNENDYDGTVAEDTPGIVVYPGQLKPTAA</sequence>
<dbReference type="PANTHER" id="PTHR20963:SF43">
    <property type="entry name" value="PUTATIVE (AFU_ORTHOLOGUE AFUA_7G01240)-RELATED"/>
    <property type="match status" value="1"/>
</dbReference>
<organism evidence="3 4">
    <name type="scientific">Acrodontium crateriforme</name>
    <dbReference type="NCBI Taxonomy" id="150365"/>
    <lineage>
        <taxon>Eukaryota</taxon>
        <taxon>Fungi</taxon>
        <taxon>Dikarya</taxon>
        <taxon>Ascomycota</taxon>
        <taxon>Pezizomycotina</taxon>
        <taxon>Dothideomycetes</taxon>
        <taxon>Dothideomycetidae</taxon>
        <taxon>Mycosphaerellales</taxon>
        <taxon>Teratosphaeriaceae</taxon>
        <taxon>Acrodontium</taxon>
    </lineage>
</organism>
<dbReference type="SUPFAM" id="SSF53254">
    <property type="entry name" value="Phosphoglycerate mutase-like"/>
    <property type="match status" value="1"/>
</dbReference>
<feature type="signal peptide" evidence="2">
    <location>
        <begin position="1"/>
        <end position="22"/>
    </location>
</feature>
<dbReference type="InterPro" id="IPR000560">
    <property type="entry name" value="His_Pase_clade-2"/>
</dbReference>
<accession>A0AAQ3R2T2</accession>
<dbReference type="InterPro" id="IPR029033">
    <property type="entry name" value="His_PPase_superfam"/>
</dbReference>
<dbReference type="CDD" id="cd07061">
    <property type="entry name" value="HP_HAP_like"/>
    <property type="match status" value="1"/>
</dbReference>
<keyword evidence="2" id="KW-0732">Signal</keyword>
<dbReference type="Proteomes" id="UP001303373">
    <property type="component" value="Chromosome 2"/>
</dbReference>
<feature type="chain" id="PRO_5042827718" description="Phosphoglycerate mutase-like protein" evidence="2">
    <location>
        <begin position="23"/>
        <end position="561"/>
    </location>
</feature>
<evidence type="ECO:0000256" key="2">
    <source>
        <dbReference type="SAM" id="SignalP"/>
    </source>
</evidence>
<keyword evidence="1" id="KW-0378">Hydrolase</keyword>
<reference evidence="3 4" key="1">
    <citation type="submission" date="2023-11" db="EMBL/GenBank/DDBJ databases">
        <title>An acidophilic fungus is an integral part of prey digestion in a carnivorous sundew plant.</title>
        <authorList>
            <person name="Tsai I.J."/>
        </authorList>
    </citation>
    <scope>NUCLEOTIDE SEQUENCE [LARGE SCALE GENOMIC DNA]</scope>
    <source>
        <strain evidence="3">169a</strain>
    </source>
</reference>
<dbReference type="AlphaFoldDB" id="A0AAQ3R2T2"/>
<keyword evidence="4" id="KW-1185">Reference proteome</keyword>
<protein>
    <recommendedName>
        <fullName evidence="5">Phosphoglycerate mutase-like protein</fullName>
    </recommendedName>
</protein>
<evidence type="ECO:0000313" key="4">
    <source>
        <dbReference type="Proteomes" id="UP001303373"/>
    </source>
</evidence>
<proteinExistence type="predicted"/>
<dbReference type="EMBL" id="CP138581">
    <property type="protein sequence ID" value="WPG98610.1"/>
    <property type="molecule type" value="Genomic_DNA"/>
</dbReference>
<dbReference type="Gene3D" id="3.40.50.1240">
    <property type="entry name" value="Phosphoglycerate mutase-like"/>
    <property type="match status" value="1"/>
</dbReference>
<evidence type="ECO:0008006" key="5">
    <source>
        <dbReference type="Google" id="ProtNLM"/>
    </source>
</evidence>
<dbReference type="GO" id="GO:0003993">
    <property type="term" value="F:acid phosphatase activity"/>
    <property type="evidence" value="ECO:0007669"/>
    <property type="project" value="TreeGrafter"/>
</dbReference>
<gene>
    <name evidence="3" type="ORF">R9X50_00140300</name>
</gene>
<evidence type="ECO:0000256" key="1">
    <source>
        <dbReference type="ARBA" id="ARBA00022801"/>
    </source>
</evidence>
<evidence type="ECO:0000313" key="3">
    <source>
        <dbReference type="EMBL" id="WPG98610.1"/>
    </source>
</evidence>
<dbReference type="PANTHER" id="PTHR20963">
    <property type="entry name" value="MULTIPLE INOSITOL POLYPHOSPHATE PHOSPHATASE-RELATED"/>
    <property type="match status" value="1"/>
</dbReference>